<feature type="domain" description="BED-type" evidence="12">
    <location>
        <begin position="68"/>
        <end position="124"/>
    </location>
</feature>
<evidence type="ECO:0000256" key="11">
    <source>
        <dbReference type="SAM" id="Phobius"/>
    </source>
</evidence>
<dbReference type="EMBL" id="UZAH01039452">
    <property type="protein sequence ID" value="VDP56311.1"/>
    <property type="molecule type" value="Genomic_DNA"/>
</dbReference>
<organism evidence="14 15">
    <name type="scientific">Heligmosomoides polygyrus</name>
    <name type="common">Parasitic roundworm</name>
    <dbReference type="NCBI Taxonomy" id="6339"/>
    <lineage>
        <taxon>Eukaryota</taxon>
        <taxon>Metazoa</taxon>
        <taxon>Ecdysozoa</taxon>
        <taxon>Nematoda</taxon>
        <taxon>Chromadorea</taxon>
        <taxon>Rhabditida</taxon>
        <taxon>Rhabditina</taxon>
        <taxon>Rhabditomorpha</taxon>
        <taxon>Strongyloidea</taxon>
        <taxon>Heligmosomidae</taxon>
        <taxon>Heligmosomoides</taxon>
    </lineage>
</organism>
<evidence type="ECO:0000313" key="13">
    <source>
        <dbReference type="EMBL" id="VDP56311.1"/>
    </source>
</evidence>
<dbReference type="InterPro" id="IPR036236">
    <property type="entry name" value="Znf_C2H2_sf"/>
</dbReference>
<keyword evidence="6" id="KW-0238">DNA-binding</keyword>
<keyword evidence="5" id="KW-0805">Transcription regulation</keyword>
<accession>A0A183GU43</accession>
<keyword evidence="11" id="KW-0472">Membrane</keyword>
<dbReference type="AlphaFoldDB" id="A0A183GU43"/>
<dbReference type="InterPro" id="IPR052035">
    <property type="entry name" value="ZnF_BED_domain_contain"/>
</dbReference>
<evidence type="ECO:0000256" key="6">
    <source>
        <dbReference type="ARBA" id="ARBA00023125"/>
    </source>
</evidence>
<feature type="transmembrane region" description="Helical" evidence="11">
    <location>
        <begin position="12"/>
        <end position="33"/>
    </location>
</feature>
<dbReference type="Pfam" id="PF05699">
    <property type="entry name" value="Dimer_Tnp_hAT"/>
    <property type="match status" value="1"/>
</dbReference>
<dbReference type="SUPFAM" id="SSF53098">
    <property type="entry name" value="Ribonuclease H-like"/>
    <property type="match status" value="1"/>
</dbReference>
<evidence type="ECO:0000256" key="9">
    <source>
        <dbReference type="PROSITE-ProRule" id="PRU00027"/>
    </source>
</evidence>
<evidence type="ECO:0000256" key="5">
    <source>
        <dbReference type="ARBA" id="ARBA00023015"/>
    </source>
</evidence>
<dbReference type="GO" id="GO:0005634">
    <property type="term" value="C:nucleus"/>
    <property type="evidence" value="ECO:0007669"/>
    <property type="project" value="UniProtKB-SubCell"/>
</dbReference>
<dbReference type="InterPro" id="IPR012337">
    <property type="entry name" value="RNaseH-like_sf"/>
</dbReference>
<reference evidence="15" key="2">
    <citation type="submission" date="2019-09" db="UniProtKB">
        <authorList>
            <consortium name="WormBaseParasite"/>
        </authorList>
    </citation>
    <scope>IDENTIFICATION</scope>
</reference>
<evidence type="ECO:0000256" key="10">
    <source>
        <dbReference type="SAM" id="MobiDB-lite"/>
    </source>
</evidence>
<dbReference type="GO" id="GO:0009791">
    <property type="term" value="P:post-embryonic development"/>
    <property type="evidence" value="ECO:0007669"/>
    <property type="project" value="UniProtKB-ARBA"/>
</dbReference>
<keyword evidence="2" id="KW-0479">Metal-binding</keyword>
<dbReference type="GO" id="GO:0003677">
    <property type="term" value="F:DNA binding"/>
    <property type="evidence" value="ECO:0007669"/>
    <property type="project" value="UniProtKB-KW"/>
</dbReference>
<dbReference type="WBParaSite" id="HPBE_0002621301-mRNA-1">
    <property type="protein sequence ID" value="HPBE_0002621301-mRNA-1"/>
    <property type="gene ID" value="HPBE_0002621301"/>
</dbReference>
<dbReference type="GO" id="GO:0046983">
    <property type="term" value="F:protein dimerization activity"/>
    <property type="evidence" value="ECO:0007669"/>
    <property type="project" value="InterPro"/>
</dbReference>
<keyword evidence="3 9" id="KW-0863">Zinc-finger</keyword>
<feature type="region of interest" description="Disordered" evidence="10">
    <location>
        <begin position="563"/>
        <end position="608"/>
    </location>
</feature>
<evidence type="ECO:0000313" key="14">
    <source>
        <dbReference type="Proteomes" id="UP000050761"/>
    </source>
</evidence>
<dbReference type="PROSITE" id="PS50808">
    <property type="entry name" value="ZF_BED"/>
    <property type="match status" value="1"/>
</dbReference>
<keyword evidence="14" id="KW-1185">Reference proteome</keyword>
<keyword evidence="4" id="KW-0862">Zinc</keyword>
<evidence type="ECO:0000313" key="15">
    <source>
        <dbReference type="WBParaSite" id="HPBE_0002621301-mRNA-1"/>
    </source>
</evidence>
<proteinExistence type="predicted"/>
<sequence length="608" mass="68808">MSTACLPLDVYQFITPISIFFLFFYHFQLLVFVNFKLTCFEVLEYAGHPLGQLDFFLKAPCLKDISSIVMSVVWEIFTKSCDDKGNDFAVCGICEKSLRLPVSKTTTNLLYHLQKEHKPELEKRRKPKIQARTPEHKQVQATLHRSFSHTMSTEARTLANRRLAIFLADTSSAFRLPHTRSFIKFVQALNPAYKPPSRRTIIKIMESEVNSIDNANKKLLADPNASFSFTMDCWSSFNAGTGLLAISGHILSPTMDDRVSVILGCAPLDLQSHSAEVICEKICECMRRLDIGESRASAVVADGASAMKKSAADLGVCSSTAPCSLMLAGGKLLLAKTEKTLSETRSRVKPFGEMLLAKTTKYFANCFLDETVRMATLLDPRFAFVETILNADDWWKISQRLVDKKLSTAESECDDEDAISSQKSRGVESCFWDPLFAEPTEPECKKGNFSTKEDEILIELRQYSLLLKKSRPENNANPYRWWHLHSEQFPFLAKEVPKYLVIPATSVDCERLFSLAGIVYGHKRRGRLSGKNARLLLMIKANEDKDVGRECKAWTRSELKRYSHCDDEKEDSEAMEDEEMSSTSEEDFFEDDGKTVDSNSNYDDNELL</sequence>
<evidence type="ECO:0000259" key="12">
    <source>
        <dbReference type="PROSITE" id="PS50808"/>
    </source>
</evidence>
<dbReference type="OrthoDB" id="5870487at2759"/>
<dbReference type="InterPro" id="IPR008906">
    <property type="entry name" value="HATC_C_dom"/>
</dbReference>
<keyword evidence="11" id="KW-0812">Transmembrane</keyword>
<evidence type="ECO:0000256" key="3">
    <source>
        <dbReference type="ARBA" id="ARBA00022771"/>
    </source>
</evidence>
<dbReference type="PANTHER" id="PTHR46481:SF10">
    <property type="entry name" value="ZINC FINGER BED DOMAIN-CONTAINING PROTEIN 39"/>
    <property type="match status" value="1"/>
</dbReference>
<evidence type="ECO:0000256" key="2">
    <source>
        <dbReference type="ARBA" id="ARBA00022723"/>
    </source>
</evidence>
<dbReference type="PANTHER" id="PTHR46481">
    <property type="entry name" value="ZINC FINGER BED DOMAIN-CONTAINING PROTEIN 4"/>
    <property type="match status" value="1"/>
</dbReference>
<evidence type="ECO:0000256" key="7">
    <source>
        <dbReference type="ARBA" id="ARBA00023163"/>
    </source>
</evidence>
<dbReference type="GO" id="GO:0008270">
    <property type="term" value="F:zinc ion binding"/>
    <property type="evidence" value="ECO:0007669"/>
    <property type="project" value="UniProtKB-KW"/>
</dbReference>
<dbReference type="Proteomes" id="UP000050761">
    <property type="component" value="Unassembled WGS sequence"/>
</dbReference>
<accession>A0A3P8EI53</accession>
<name>A0A183GU43_HELPZ</name>
<feature type="compositionally biased region" description="Acidic residues" evidence="10">
    <location>
        <begin position="568"/>
        <end position="590"/>
    </location>
</feature>
<evidence type="ECO:0000256" key="1">
    <source>
        <dbReference type="ARBA" id="ARBA00004123"/>
    </source>
</evidence>
<dbReference type="InterPro" id="IPR003656">
    <property type="entry name" value="Znf_BED"/>
</dbReference>
<dbReference type="SMART" id="SM00614">
    <property type="entry name" value="ZnF_BED"/>
    <property type="match status" value="1"/>
</dbReference>
<comment type="subcellular location">
    <subcellularLocation>
        <location evidence="1">Nucleus</location>
    </subcellularLocation>
</comment>
<gene>
    <name evidence="13" type="ORF">HPBE_LOCUS26211</name>
</gene>
<evidence type="ECO:0000256" key="4">
    <source>
        <dbReference type="ARBA" id="ARBA00022833"/>
    </source>
</evidence>
<dbReference type="Pfam" id="PF02892">
    <property type="entry name" value="zf-BED"/>
    <property type="match status" value="1"/>
</dbReference>
<keyword evidence="7" id="KW-0804">Transcription</keyword>
<protein>
    <submittedName>
        <fullName evidence="15">BED-type domain-containing protein</fullName>
    </submittedName>
</protein>
<keyword evidence="11" id="KW-1133">Transmembrane helix</keyword>
<keyword evidence="8" id="KW-0539">Nucleus</keyword>
<reference evidence="13 14" key="1">
    <citation type="submission" date="2018-11" db="EMBL/GenBank/DDBJ databases">
        <authorList>
            <consortium name="Pathogen Informatics"/>
        </authorList>
    </citation>
    <scope>NUCLEOTIDE SEQUENCE [LARGE SCALE GENOMIC DNA]</scope>
</reference>
<dbReference type="SUPFAM" id="SSF57667">
    <property type="entry name" value="beta-beta-alpha zinc fingers"/>
    <property type="match status" value="1"/>
</dbReference>
<evidence type="ECO:0000256" key="8">
    <source>
        <dbReference type="ARBA" id="ARBA00023242"/>
    </source>
</evidence>